<dbReference type="EC" id="2.5.1.-" evidence="3"/>
<feature type="modified residue" description="N6-(pyridoxal phosphate)lysine" evidence="3">
    <location>
        <position position="206"/>
    </location>
</feature>
<evidence type="ECO:0000256" key="4">
    <source>
        <dbReference type="RuleBase" id="RU362118"/>
    </source>
</evidence>
<keyword evidence="3" id="KW-0486">Methionine biosynthesis</keyword>
<evidence type="ECO:0000256" key="1">
    <source>
        <dbReference type="ARBA" id="ARBA00001933"/>
    </source>
</evidence>
<comment type="similarity">
    <text evidence="3">Belongs to the trans-sulfuration enzymes family. MetZ subfamily.</text>
</comment>
<gene>
    <name evidence="3" type="primary">metZ</name>
    <name evidence="5" type="ORF">ACFPFU_04820</name>
</gene>
<dbReference type="HAMAP" id="MF_02056">
    <property type="entry name" value="MetZ"/>
    <property type="match status" value="1"/>
</dbReference>
<dbReference type="CDD" id="cd00614">
    <property type="entry name" value="CGS_like"/>
    <property type="match status" value="1"/>
</dbReference>
<dbReference type="SUPFAM" id="SSF53383">
    <property type="entry name" value="PLP-dependent transferases"/>
    <property type="match status" value="1"/>
</dbReference>
<dbReference type="PANTHER" id="PTHR11808">
    <property type="entry name" value="TRANS-SULFURATION ENZYME FAMILY MEMBER"/>
    <property type="match status" value="1"/>
</dbReference>
<dbReference type="PIRSF" id="PIRSF001434">
    <property type="entry name" value="CGS"/>
    <property type="match status" value="1"/>
</dbReference>
<sequence length="391" mass="43244">MSYKNFETQAIRIADSASDQREHSAPIYLSSSFVFDSAEQARQMFADEIPGNIYSRYANPNTSDLISKVCAAEGTETGVSTASGMAAMFGSMAALLSQGDHILASRSLFGSTHQLLTRVFPKWGIDHTYGDIVDIANWDKLVRPNTKMIFIETPSNPGLEIIDLGYIADFANAHNLILVVDNCFATPYLQQPAKWGAHIVTHSATKYIDGQGRVLGGLILGKKELIDDVQFFMRHTGPSLSPFNAWVLAKSMETLAVRMDRHCENALKIAEYFQHSQDIETVKYPFLPSHPQYDLAKKQMRHGGGIITLTLKGGLNRAQKFIDQLQMITVTANLGDSRSIITHPASTTHSKLTEEERERVGIHNGLVRLSVGLEHVDDIIGDIEKALVLSR</sequence>
<comment type="catalytic activity">
    <reaction evidence="3">
        <text>O-succinyl-L-homoserine + hydrogen sulfide = L-homocysteine + succinate</text>
        <dbReference type="Rhea" id="RHEA:27826"/>
        <dbReference type="ChEBI" id="CHEBI:29919"/>
        <dbReference type="ChEBI" id="CHEBI:30031"/>
        <dbReference type="ChEBI" id="CHEBI:57661"/>
        <dbReference type="ChEBI" id="CHEBI:58199"/>
    </reaction>
</comment>
<dbReference type="InterPro" id="IPR015422">
    <property type="entry name" value="PyrdxlP-dep_Trfase_small"/>
</dbReference>
<comment type="subunit">
    <text evidence="3">Homotetramer.</text>
</comment>
<reference evidence="6" key="1">
    <citation type="journal article" date="2019" name="Int. J. Syst. Evol. Microbiol.">
        <title>The Global Catalogue of Microorganisms (GCM) 10K type strain sequencing project: providing services to taxonomists for standard genome sequencing and annotation.</title>
        <authorList>
            <consortium name="The Broad Institute Genomics Platform"/>
            <consortium name="The Broad Institute Genome Sequencing Center for Infectious Disease"/>
            <person name="Wu L."/>
            <person name="Ma J."/>
        </authorList>
    </citation>
    <scope>NUCLEOTIDE SEQUENCE [LARGE SCALE GENOMIC DNA]</scope>
    <source>
        <strain evidence="6">CGMCC 4.7466</strain>
    </source>
</reference>
<dbReference type="Pfam" id="PF01053">
    <property type="entry name" value="Cys_Met_Meta_PP"/>
    <property type="match status" value="1"/>
</dbReference>
<evidence type="ECO:0000256" key="2">
    <source>
        <dbReference type="ARBA" id="ARBA00022898"/>
    </source>
</evidence>
<accession>A0ABV9SXR8</accession>
<proteinExistence type="inferred from homology"/>
<keyword evidence="3" id="KW-0028">Amino-acid biosynthesis</keyword>
<protein>
    <recommendedName>
        <fullName evidence="3">O-succinylhomoserine sulfhydrylase</fullName>
        <shortName evidence="3">OSH sulfhydrylase</shortName>
        <shortName evidence="3">OSHS sulfhydrylase</shortName>
        <ecNumber evidence="3">2.5.1.-</ecNumber>
    </recommendedName>
</protein>
<dbReference type="Gene3D" id="3.90.1150.10">
    <property type="entry name" value="Aspartate Aminotransferase, domain 1"/>
    <property type="match status" value="1"/>
</dbReference>
<comment type="function">
    <text evidence="3">Catalyzes the formation of L-homocysteine from O-succinyl-L-homoserine (OSHS) and hydrogen sulfide.</text>
</comment>
<comment type="caution">
    <text evidence="5">The sequence shown here is derived from an EMBL/GenBank/DDBJ whole genome shotgun (WGS) entry which is preliminary data.</text>
</comment>
<dbReference type="InterPro" id="IPR000277">
    <property type="entry name" value="Cys/Met-Metab_PyrdxlP-dep_enz"/>
</dbReference>
<comment type="cofactor">
    <cofactor evidence="1 3 4">
        <name>pyridoxal 5'-phosphate</name>
        <dbReference type="ChEBI" id="CHEBI:597326"/>
    </cofactor>
</comment>
<evidence type="ECO:0000256" key="3">
    <source>
        <dbReference type="HAMAP-Rule" id="MF_02056"/>
    </source>
</evidence>
<dbReference type="EMBL" id="JBHSJJ010000002">
    <property type="protein sequence ID" value="MFC4870999.1"/>
    <property type="molecule type" value="Genomic_DNA"/>
</dbReference>
<dbReference type="InterPro" id="IPR015424">
    <property type="entry name" value="PyrdxlP-dep_Trfase"/>
</dbReference>
<dbReference type="InterPro" id="IPR006234">
    <property type="entry name" value="O-succ-hSer_sulfhydrylase"/>
</dbReference>
<dbReference type="Gene3D" id="3.40.640.10">
    <property type="entry name" value="Type I PLP-dependent aspartate aminotransferase-like (Major domain)"/>
    <property type="match status" value="1"/>
</dbReference>
<dbReference type="RefSeq" id="WP_377062060.1">
    <property type="nucleotide sequence ID" value="NZ_JBHSJJ010000002.1"/>
</dbReference>
<evidence type="ECO:0000313" key="6">
    <source>
        <dbReference type="Proteomes" id="UP001595818"/>
    </source>
</evidence>
<dbReference type="PANTHER" id="PTHR11808:SF80">
    <property type="entry name" value="CYSTATHIONINE GAMMA-LYASE"/>
    <property type="match status" value="1"/>
</dbReference>
<evidence type="ECO:0000313" key="5">
    <source>
        <dbReference type="EMBL" id="MFC4870999.1"/>
    </source>
</evidence>
<dbReference type="InterPro" id="IPR015421">
    <property type="entry name" value="PyrdxlP-dep_Trfase_major"/>
</dbReference>
<keyword evidence="2 3" id="KW-0663">Pyridoxal phosphate</keyword>
<keyword evidence="3" id="KW-0808">Transferase</keyword>
<keyword evidence="6" id="KW-1185">Reference proteome</keyword>
<dbReference type="Proteomes" id="UP001595818">
    <property type="component" value="Unassembled WGS sequence"/>
</dbReference>
<comment type="pathway">
    <text evidence="3">Amino-acid biosynthesis; L-methionine biosynthesis via de novo pathway; L-homocysteine from O-succinyl-L-homoserine: step 1/1.</text>
</comment>
<name>A0ABV9SXR8_9BACT</name>
<organism evidence="5 6">
    <name type="scientific">Negadavirga shengliensis</name>
    <dbReference type="NCBI Taxonomy" id="1389218"/>
    <lineage>
        <taxon>Bacteria</taxon>
        <taxon>Pseudomonadati</taxon>
        <taxon>Bacteroidota</taxon>
        <taxon>Cytophagia</taxon>
        <taxon>Cytophagales</taxon>
        <taxon>Cyclobacteriaceae</taxon>
        <taxon>Negadavirga</taxon>
    </lineage>
</organism>